<gene>
    <name evidence="1" type="ORF">KU39_38</name>
</gene>
<accession>A0A1L6TFT1</accession>
<dbReference type="RefSeq" id="WP_036816796.1">
    <property type="nucleotide sequence ID" value="NZ_CP012508.1"/>
</dbReference>
<organism evidence="1 2">
    <name type="scientific">Piscirickettsia salmonis</name>
    <dbReference type="NCBI Taxonomy" id="1238"/>
    <lineage>
        <taxon>Bacteria</taxon>
        <taxon>Pseudomonadati</taxon>
        <taxon>Pseudomonadota</taxon>
        <taxon>Gammaproteobacteria</taxon>
        <taxon>Thiotrichales</taxon>
        <taxon>Piscirickettsiaceae</taxon>
        <taxon>Piscirickettsia</taxon>
    </lineage>
</organism>
<evidence type="ECO:0000313" key="1">
    <source>
        <dbReference type="EMBL" id="ALB21226.1"/>
    </source>
</evidence>
<proteinExistence type="predicted"/>
<sequence length="148" mass="16787">MYIPYMKERFNTFEPGSFTEIMAKVRSNSLTEVELFIKAIATKHNVYSDKDEVDEIRFDAACLAFQLGNLGLAQDLLKMIDPDCMQELAMSSVRHQDNQDHSSKSVTDTLRMLKLLPANKSNSSLPFFREQQPAEQQKSADSEFSPAS</sequence>
<name>A0A1L6TFT1_PISSA</name>
<dbReference type="OrthoDB" id="9875408at2"/>
<dbReference type="AlphaFoldDB" id="A0A1L6TFT1"/>
<evidence type="ECO:0000313" key="2">
    <source>
        <dbReference type="Proteomes" id="UP000029558"/>
    </source>
</evidence>
<protein>
    <submittedName>
        <fullName evidence="1">Uncharacterized protein</fullName>
    </submittedName>
</protein>
<dbReference type="Proteomes" id="UP000029558">
    <property type="component" value="Chromosome"/>
</dbReference>
<reference evidence="1 2" key="1">
    <citation type="journal article" date="2014" name="Genome Announc.">
        <title>Comparative Genome Analysis of Two Isolates of the Fish Pathogen Piscirickettsia salmonis from Different Hosts Reveals Major Differences in Virulence-Associated Secretion Systems.</title>
        <authorList>
            <person name="Bohle H."/>
            <person name="Henriquez P."/>
            <person name="Grothusen H."/>
            <person name="Navas E."/>
            <person name="Sandoval A."/>
            <person name="Bustamante F."/>
            <person name="Bustos P."/>
            <person name="Mancilla M."/>
        </authorList>
    </citation>
    <scope>NUCLEOTIDE SEQUENCE [LARGE SCALE GENOMIC DNA]</scope>
    <source>
        <strain evidence="2">B1-32597</strain>
    </source>
</reference>
<dbReference type="EMBL" id="CP012508">
    <property type="protein sequence ID" value="ALB21226.1"/>
    <property type="molecule type" value="Genomic_DNA"/>
</dbReference>